<dbReference type="PRINTS" id="PR00081">
    <property type="entry name" value="GDHRDH"/>
</dbReference>
<feature type="domain" description="Ketoreductase" evidence="3">
    <location>
        <begin position="314"/>
        <end position="494"/>
    </location>
</feature>
<dbReference type="PANTHER" id="PTHR43391">
    <property type="entry name" value="RETINOL DEHYDROGENASE-RELATED"/>
    <property type="match status" value="1"/>
</dbReference>
<protein>
    <submittedName>
        <fullName evidence="4">NAD(P)-dependent dehydrogenase (Short-subunit alcohol dehydrogenase family)/pimeloyl-ACP methyl ester carboxylesterase</fullName>
    </submittedName>
</protein>
<dbReference type="AlphaFoldDB" id="A0A7W3LM62"/>
<evidence type="ECO:0000256" key="2">
    <source>
        <dbReference type="ARBA" id="ARBA00023002"/>
    </source>
</evidence>
<dbReference type="SUPFAM" id="SSF53474">
    <property type="entry name" value="alpha/beta-Hydrolases"/>
    <property type="match status" value="1"/>
</dbReference>
<dbReference type="NCBIfam" id="NF004514">
    <property type="entry name" value="PRK05855.1"/>
    <property type="match status" value="1"/>
</dbReference>
<keyword evidence="5" id="KW-1185">Reference proteome</keyword>
<dbReference type="InterPro" id="IPR002347">
    <property type="entry name" value="SDR_fam"/>
</dbReference>
<dbReference type="EMBL" id="JACJIA010000002">
    <property type="protein sequence ID" value="MBA8950689.1"/>
    <property type="molecule type" value="Genomic_DNA"/>
</dbReference>
<comment type="similarity">
    <text evidence="1">Belongs to the short-chain dehydrogenases/reductases (SDR) family.</text>
</comment>
<reference evidence="4 5" key="1">
    <citation type="submission" date="2020-08" db="EMBL/GenBank/DDBJ databases">
        <title>Genomic Encyclopedia of Type Strains, Phase IV (KMG-IV): sequencing the most valuable type-strain genomes for metagenomic binning, comparative biology and taxonomic classification.</title>
        <authorList>
            <person name="Goeker M."/>
        </authorList>
    </citation>
    <scope>NUCLEOTIDE SEQUENCE [LARGE SCALE GENOMIC DNA]</scope>
    <source>
        <strain evidence="4 5">DSM 44197</strain>
    </source>
</reference>
<dbReference type="SMART" id="SM00822">
    <property type="entry name" value="PKS_KR"/>
    <property type="match status" value="1"/>
</dbReference>
<dbReference type="InterPro" id="IPR036291">
    <property type="entry name" value="NAD(P)-bd_dom_sf"/>
</dbReference>
<evidence type="ECO:0000313" key="5">
    <source>
        <dbReference type="Proteomes" id="UP000572680"/>
    </source>
</evidence>
<dbReference type="Gene3D" id="3.40.50.1820">
    <property type="entry name" value="alpha/beta hydrolase"/>
    <property type="match status" value="1"/>
</dbReference>
<dbReference type="PANTHER" id="PTHR43391:SF12">
    <property type="entry name" value="OXIDOREDUCTASE EPHD-RELATED"/>
    <property type="match status" value="1"/>
</dbReference>
<evidence type="ECO:0000313" key="4">
    <source>
        <dbReference type="EMBL" id="MBA8950689.1"/>
    </source>
</evidence>
<sequence>MRDHRVRSGEIELAVRERGEGHRPTVVLVHGYPDTGAMWDEVAERLATRYRVITYDVRGAGRSSAPSDPGDYGMDALLGDLETVLDAVGGDAPVHLVGHDFGSLQGWEAVTGDRLRGRIASFTSLSGPARQHVLPWAREALRSGPHGVAEVLGQMRRSSYIPLFASPRSGEAMARVFVRLYERSLLPAEGVTPRPGHPADTLERDARNGLGLYRANLRRLQDAPGDGRTDVPVQVIAPIRDPAATEGLLLSARGRAERLYARRIAAGHWSPRARPDQVARWIVEFVDHVEGGPETADLARARAAGEPGREFGGRLAVVTGAGSGIGRATAKAFAAEGARVVVADIDEAAAKRTVDEIGVRGGEAYVYGVDVADADAMERFAEYVRDTFGVPDVVVNNAGIGVAGSLLDMPEEDWRRIVGVNLDGVYRGCRLFGRQMADRGEGGHLVNLSSMAAYLPTAALPAYSATKAAVLQLSECLRLDLADHGIGVTAVCPGVVDTPITRNARYLGVPPEVERRMREEAAQAFGRRGYPPERVAAAILRAVRADRPVLPVTAESRVARRLAGIVPAAARGLARLGHRAERRAQARIAEDQVTEGRVTGGTPA</sequence>
<keyword evidence="2" id="KW-0560">Oxidoreductase</keyword>
<organism evidence="4 5">
    <name type="scientific">Actinomadura namibiensis</name>
    <dbReference type="NCBI Taxonomy" id="182080"/>
    <lineage>
        <taxon>Bacteria</taxon>
        <taxon>Bacillati</taxon>
        <taxon>Actinomycetota</taxon>
        <taxon>Actinomycetes</taxon>
        <taxon>Streptosporangiales</taxon>
        <taxon>Thermomonosporaceae</taxon>
        <taxon>Actinomadura</taxon>
    </lineage>
</organism>
<proteinExistence type="inferred from homology"/>
<dbReference type="Pfam" id="PF00561">
    <property type="entry name" value="Abhydrolase_1"/>
    <property type="match status" value="1"/>
</dbReference>
<dbReference type="SUPFAM" id="SSF51735">
    <property type="entry name" value="NAD(P)-binding Rossmann-fold domains"/>
    <property type="match status" value="1"/>
</dbReference>
<dbReference type="InterPro" id="IPR029058">
    <property type="entry name" value="AB_hydrolase_fold"/>
</dbReference>
<dbReference type="InterPro" id="IPR000073">
    <property type="entry name" value="AB_hydrolase_1"/>
</dbReference>
<dbReference type="Pfam" id="PF00106">
    <property type="entry name" value="adh_short"/>
    <property type="match status" value="1"/>
</dbReference>
<evidence type="ECO:0000259" key="3">
    <source>
        <dbReference type="SMART" id="SM00822"/>
    </source>
</evidence>
<dbReference type="Gene3D" id="3.40.50.720">
    <property type="entry name" value="NAD(P)-binding Rossmann-like Domain"/>
    <property type="match status" value="1"/>
</dbReference>
<gene>
    <name evidence="4" type="ORF">HNR61_002302</name>
</gene>
<dbReference type="InterPro" id="IPR057326">
    <property type="entry name" value="KR_dom"/>
</dbReference>
<comment type="caution">
    <text evidence="4">The sequence shown here is derived from an EMBL/GenBank/DDBJ whole genome shotgun (WGS) entry which is preliminary data.</text>
</comment>
<name>A0A7W3LM62_ACTNM</name>
<dbReference type="CDD" id="cd05233">
    <property type="entry name" value="SDR_c"/>
    <property type="match status" value="1"/>
</dbReference>
<dbReference type="PROSITE" id="PS00061">
    <property type="entry name" value="ADH_SHORT"/>
    <property type="match status" value="1"/>
</dbReference>
<evidence type="ECO:0000256" key="1">
    <source>
        <dbReference type="ARBA" id="ARBA00006484"/>
    </source>
</evidence>
<dbReference type="Proteomes" id="UP000572680">
    <property type="component" value="Unassembled WGS sequence"/>
</dbReference>
<dbReference type="InterPro" id="IPR020904">
    <property type="entry name" value="Sc_DH/Rdtase_CS"/>
</dbReference>
<accession>A0A7W3LM62</accession>
<dbReference type="RefSeq" id="WP_378277271.1">
    <property type="nucleotide sequence ID" value="NZ_JBHTED010000001.1"/>
</dbReference>
<dbReference type="FunFam" id="3.40.50.720:FF:000084">
    <property type="entry name" value="Short-chain dehydrogenase reductase"/>
    <property type="match status" value="1"/>
</dbReference>
<dbReference type="PRINTS" id="PR00080">
    <property type="entry name" value="SDRFAMILY"/>
</dbReference>
<dbReference type="GO" id="GO:0016491">
    <property type="term" value="F:oxidoreductase activity"/>
    <property type="evidence" value="ECO:0007669"/>
    <property type="project" value="UniProtKB-KW"/>
</dbReference>